<dbReference type="OrthoDB" id="651601at2759"/>
<dbReference type="AlphaFoldDB" id="A0A835C9F8"/>
<keyword evidence="1" id="KW-0732">Signal</keyword>
<evidence type="ECO:0008006" key="4">
    <source>
        <dbReference type="Google" id="ProtNLM"/>
    </source>
</evidence>
<sequence>MRLLFQTMILFGLNGLLHLMGGGNSTQMGHVLEIRVKWQQQAIALGIRLAKNLSCDKLIIESDSAVAIKLLTDDFDYKSQL</sequence>
<feature type="signal peptide" evidence="1">
    <location>
        <begin position="1"/>
        <end position="25"/>
    </location>
</feature>
<reference evidence="2" key="1">
    <citation type="submission" date="2020-09" db="EMBL/GenBank/DDBJ databases">
        <title>Genome-Enabled Discovery of Anthraquinone Biosynthesis in Senna tora.</title>
        <authorList>
            <person name="Kang S.-H."/>
            <person name="Pandey R.P."/>
            <person name="Lee C.-M."/>
            <person name="Sim J.-S."/>
            <person name="Jeong J.-T."/>
            <person name="Choi B.-S."/>
            <person name="Jung M."/>
            <person name="Ginzburg D."/>
            <person name="Zhao K."/>
            <person name="Won S.Y."/>
            <person name="Oh T.-J."/>
            <person name="Yu Y."/>
            <person name="Kim N.-H."/>
            <person name="Lee O.R."/>
            <person name="Lee T.-H."/>
            <person name="Bashyal P."/>
            <person name="Kim T.-S."/>
            <person name="Lee W.-H."/>
            <person name="Kawkins C."/>
            <person name="Kim C.-K."/>
            <person name="Kim J.S."/>
            <person name="Ahn B.O."/>
            <person name="Rhee S.Y."/>
            <person name="Sohng J.K."/>
        </authorList>
    </citation>
    <scope>NUCLEOTIDE SEQUENCE</scope>
    <source>
        <tissue evidence="2">Leaf</tissue>
    </source>
</reference>
<evidence type="ECO:0000313" key="3">
    <source>
        <dbReference type="Proteomes" id="UP000634136"/>
    </source>
</evidence>
<evidence type="ECO:0000256" key="1">
    <source>
        <dbReference type="SAM" id="SignalP"/>
    </source>
</evidence>
<dbReference type="Proteomes" id="UP000634136">
    <property type="component" value="Unassembled WGS sequence"/>
</dbReference>
<feature type="chain" id="PRO_5032502125" description="RNase H type-1 domain-containing protein" evidence="1">
    <location>
        <begin position="26"/>
        <end position="81"/>
    </location>
</feature>
<comment type="caution">
    <text evidence="2">The sequence shown here is derived from an EMBL/GenBank/DDBJ whole genome shotgun (WGS) entry which is preliminary data.</text>
</comment>
<dbReference type="EMBL" id="JAAIUW010000004">
    <property type="protein sequence ID" value="KAF7834195.1"/>
    <property type="molecule type" value="Genomic_DNA"/>
</dbReference>
<accession>A0A835C9F8</accession>
<organism evidence="2 3">
    <name type="scientific">Senna tora</name>
    <dbReference type="NCBI Taxonomy" id="362788"/>
    <lineage>
        <taxon>Eukaryota</taxon>
        <taxon>Viridiplantae</taxon>
        <taxon>Streptophyta</taxon>
        <taxon>Embryophyta</taxon>
        <taxon>Tracheophyta</taxon>
        <taxon>Spermatophyta</taxon>
        <taxon>Magnoliopsida</taxon>
        <taxon>eudicotyledons</taxon>
        <taxon>Gunneridae</taxon>
        <taxon>Pentapetalae</taxon>
        <taxon>rosids</taxon>
        <taxon>fabids</taxon>
        <taxon>Fabales</taxon>
        <taxon>Fabaceae</taxon>
        <taxon>Caesalpinioideae</taxon>
        <taxon>Cassia clade</taxon>
        <taxon>Senna</taxon>
    </lineage>
</organism>
<name>A0A835C9F8_9FABA</name>
<evidence type="ECO:0000313" key="2">
    <source>
        <dbReference type="EMBL" id="KAF7834195.1"/>
    </source>
</evidence>
<protein>
    <recommendedName>
        <fullName evidence="4">RNase H type-1 domain-containing protein</fullName>
    </recommendedName>
</protein>
<gene>
    <name evidence="2" type="ORF">G2W53_009054</name>
</gene>
<proteinExistence type="predicted"/>
<keyword evidence="3" id="KW-1185">Reference proteome</keyword>